<accession>A0A3L0W337</accession>
<dbReference type="InterPro" id="IPR006665">
    <property type="entry name" value="OmpA-like"/>
</dbReference>
<evidence type="ECO:0000256" key="1">
    <source>
        <dbReference type="ARBA" id="ARBA00004162"/>
    </source>
</evidence>
<evidence type="ECO:0000313" key="10">
    <source>
        <dbReference type="EMBL" id="MHO06650.1"/>
    </source>
</evidence>
<keyword evidence="5 8" id="KW-1133">Transmembrane helix</keyword>
<dbReference type="PROSITE" id="PS51123">
    <property type="entry name" value="OMPA_2"/>
    <property type="match status" value="1"/>
</dbReference>
<comment type="subcellular location">
    <subcellularLocation>
        <location evidence="1">Cell membrane</location>
        <topology evidence="1">Single-pass membrane protein</topology>
    </subcellularLocation>
</comment>
<dbReference type="InterPro" id="IPR036737">
    <property type="entry name" value="OmpA-like_sf"/>
</dbReference>
<dbReference type="InterPro" id="IPR025713">
    <property type="entry name" value="MotB-like_N_dom"/>
</dbReference>
<keyword evidence="4 8" id="KW-0812">Transmembrane</keyword>
<evidence type="ECO:0000259" key="9">
    <source>
        <dbReference type="PROSITE" id="PS51123"/>
    </source>
</evidence>
<evidence type="ECO:0000256" key="5">
    <source>
        <dbReference type="ARBA" id="ARBA00022989"/>
    </source>
</evidence>
<evidence type="ECO:0000256" key="7">
    <source>
        <dbReference type="PROSITE-ProRule" id="PRU00473"/>
    </source>
</evidence>
<dbReference type="GO" id="GO:0005886">
    <property type="term" value="C:plasma membrane"/>
    <property type="evidence" value="ECO:0007669"/>
    <property type="project" value="UniProtKB-SubCell"/>
</dbReference>
<evidence type="ECO:0000256" key="2">
    <source>
        <dbReference type="ARBA" id="ARBA00008914"/>
    </source>
</evidence>
<dbReference type="PANTHER" id="PTHR30329:SF20">
    <property type="entry name" value="EXPORTED PROTEIN"/>
    <property type="match status" value="1"/>
</dbReference>
<evidence type="ECO:0000256" key="6">
    <source>
        <dbReference type="ARBA" id="ARBA00023136"/>
    </source>
</evidence>
<protein>
    <submittedName>
        <fullName evidence="10">Cell envelope biogenesis protein OmpA</fullName>
    </submittedName>
</protein>
<gene>
    <name evidence="10" type="ORF">D9F05_20260</name>
</gene>
<dbReference type="EMBL" id="RNRV01000048">
    <property type="protein sequence ID" value="MHO06650.1"/>
    <property type="molecule type" value="Genomic_DNA"/>
</dbReference>
<proteinExistence type="inferred from homology"/>
<dbReference type="InterPro" id="IPR050330">
    <property type="entry name" value="Bact_OuterMem_StrucFunc"/>
</dbReference>
<evidence type="ECO:0000256" key="3">
    <source>
        <dbReference type="ARBA" id="ARBA00022475"/>
    </source>
</evidence>
<organism evidence="10">
    <name type="scientific">Escherichia coli</name>
    <dbReference type="NCBI Taxonomy" id="562"/>
    <lineage>
        <taxon>Bacteria</taxon>
        <taxon>Pseudomonadati</taxon>
        <taxon>Pseudomonadota</taxon>
        <taxon>Gammaproteobacteria</taxon>
        <taxon>Enterobacterales</taxon>
        <taxon>Enterobacteriaceae</taxon>
        <taxon>Escherichia</taxon>
    </lineage>
</organism>
<dbReference type="Pfam" id="PF13677">
    <property type="entry name" value="MotB_plug"/>
    <property type="match status" value="1"/>
</dbReference>
<keyword evidence="3" id="KW-1003">Cell membrane</keyword>
<evidence type="ECO:0000256" key="8">
    <source>
        <dbReference type="SAM" id="Phobius"/>
    </source>
</evidence>
<dbReference type="PANTHER" id="PTHR30329">
    <property type="entry name" value="STATOR ELEMENT OF FLAGELLAR MOTOR COMPLEX"/>
    <property type="match status" value="1"/>
</dbReference>
<feature type="domain" description="OmpA-like" evidence="9">
    <location>
        <begin position="139"/>
        <end position="259"/>
    </location>
</feature>
<name>A0A3L0W337_ECOLX</name>
<reference evidence="10" key="1">
    <citation type="submission" date="2018-10" db="EMBL/GenBank/DDBJ databases">
        <authorList>
            <consortium name="NARMS: The National Antimicrobial Resistance Monitoring System"/>
        </authorList>
    </citation>
    <scope>NUCLEOTIDE SEQUENCE [LARGE SCALE GENOMIC DNA]</scope>
    <source>
        <strain evidence="10">CVM N17EC0388</strain>
    </source>
</reference>
<dbReference type="AlphaFoldDB" id="A0A3L0W337"/>
<feature type="transmembrane region" description="Helical" evidence="8">
    <location>
        <begin position="21"/>
        <end position="42"/>
    </location>
</feature>
<dbReference type="Gene3D" id="3.30.1330.60">
    <property type="entry name" value="OmpA-like domain"/>
    <property type="match status" value="1"/>
</dbReference>
<keyword evidence="6 7" id="KW-0472">Membrane</keyword>
<dbReference type="CDD" id="cd07185">
    <property type="entry name" value="OmpA_C-like"/>
    <property type="match status" value="1"/>
</dbReference>
<sequence length="305" mass="33143">MRKRYRLHLQGREHLDRWLVSYADYMTLIFALFVVLYSVALVNKDKYRAVIDGMTQAFSVMPPRSYGLLEGQGTSLLNGEVSATSAVLESSRQDSPSIAPISGVPIKQDGTTLATIDTQLQENMGSLVEAGVVKLTLDDNWLTVELSSGLLFGSGSAFMSTNAEPVLNTLSSILKPVDNYVRVRGYTDNQQINNEIFRSNWTLSAARAEAVLTALIAKGVAPQRLAYEAYGEFSPFAGNDSEQGRLQNRKVVVAISKFAWVPPAPAPVKPVTVEPVPAVQQAVEAGEVKVITLPGGGIRITTRQD</sequence>
<evidence type="ECO:0000256" key="4">
    <source>
        <dbReference type="ARBA" id="ARBA00022692"/>
    </source>
</evidence>
<comment type="caution">
    <text evidence="10">The sequence shown here is derived from an EMBL/GenBank/DDBJ whole genome shotgun (WGS) entry which is preliminary data.</text>
</comment>
<comment type="similarity">
    <text evidence="2">Belongs to the MotB family.</text>
</comment>
<dbReference type="Pfam" id="PF00691">
    <property type="entry name" value="OmpA"/>
    <property type="match status" value="1"/>
</dbReference>
<dbReference type="SUPFAM" id="SSF103088">
    <property type="entry name" value="OmpA-like"/>
    <property type="match status" value="1"/>
</dbReference>